<dbReference type="Proteomes" id="UP000663852">
    <property type="component" value="Unassembled WGS sequence"/>
</dbReference>
<organism evidence="2 3">
    <name type="scientific">Adineta ricciae</name>
    <name type="common">Rotifer</name>
    <dbReference type="NCBI Taxonomy" id="249248"/>
    <lineage>
        <taxon>Eukaryota</taxon>
        <taxon>Metazoa</taxon>
        <taxon>Spiralia</taxon>
        <taxon>Gnathifera</taxon>
        <taxon>Rotifera</taxon>
        <taxon>Eurotatoria</taxon>
        <taxon>Bdelloidea</taxon>
        <taxon>Adinetida</taxon>
        <taxon>Adinetidae</taxon>
        <taxon>Adineta</taxon>
    </lineage>
</organism>
<name>A0A815XNI2_ADIRI</name>
<protein>
    <submittedName>
        <fullName evidence="2">Uncharacterized protein</fullName>
    </submittedName>
</protein>
<proteinExistence type="predicted"/>
<gene>
    <name evidence="2" type="ORF">EDS130_LOCUS46540</name>
</gene>
<dbReference type="EMBL" id="CAJNOJ010002531">
    <property type="protein sequence ID" value="CAF1560252.1"/>
    <property type="molecule type" value="Genomic_DNA"/>
</dbReference>
<accession>A0A815XNI2</accession>
<reference evidence="2" key="1">
    <citation type="submission" date="2021-02" db="EMBL/GenBank/DDBJ databases">
        <authorList>
            <person name="Nowell W R."/>
        </authorList>
    </citation>
    <scope>NUCLEOTIDE SEQUENCE</scope>
</reference>
<feature type="non-terminal residue" evidence="2">
    <location>
        <position position="1"/>
    </location>
</feature>
<dbReference type="AlphaFoldDB" id="A0A815XNI2"/>
<keyword evidence="1" id="KW-0472">Membrane</keyword>
<sequence length="95" mass="10963">MFRALIKLHIHLKNRVLDLSYAYGYFVADHSLYIILVCFGVFLLSLFQITTNVPPPGSTLEIFAESSQSFRPVRARLELNTSDQLHDKQPDKPLW</sequence>
<keyword evidence="1" id="KW-0812">Transmembrane</keyword>
<evidence type="ECO:0000313" key="2">
    <source>
        <dbReference type="EMBL" id="CAF1560252.1"/>
    </source>
</evidence>
<feature type="transmembrane region" description="Helical" evidence="1">
    <location>
        <begin position="21"/>
        <end position="47"/>
    </location>
</feature>
<keyword evidence="1" id="KW-1133">Transmembrane helix</keyword>
<comment type="caution">
    <text evidence="2">The sequence shown here is derived from an EMBL/GenBank/DDBJ whole genome shotgun (WGS) entry which is preliminary data.</text>
</comment>
<evidence type="ECO:0000313" key="3">
    <source>
        <dbReference type="Proteomes" id="UP000663852"/>
    </source>
</evidence>
<evidence type="ECO:0000256" key="1">
    <source>
        <dbReference type="SAM" id="Phobius"/>
    </source>
</evidence>